<dbReference type="RefSeq" id="WP_371163133.1">
    <property type="nucleotide sequence ID" value="NZ_JBEDNX010000003.1"/>
</dbReference>
<dbReference type="PANTHER" id="PTHR28047">
    <property type="entry name" value="PROTEIN DCG1"/>
    <property type="match status" value="1"/>
</dbReference>
<gene>
    <name evidence="2" type="ORF">ABNG04_14655</name>
</gene>
<dbReference type="PANTHER" id="PTHR28047:SF5">
    <property type="entry name" value="PROTEIN DCG1"/>
    <property type="match status" value="1"/>
</dbReference>
<dbReference type="InterPro" id="IPR052186">
    <property type="entry name" value="Hydantoin_racemase-like"/>
</dbReference>
<protein>
    <submittedName>
        <fullName evidence="2">Aspartate/glutamate racemase family protein</fullName>
    </submittedName>
</protein>
<keyword evidence="3" id="KW-1185">Reference proteome</keyword>
<comment type="similarity">
    <text evidence="1">Belongs to the HyuE racemase family.</text>
</comment>
<dbReference type="EMBL" id="JBEDNY010000006">
    <property type="protein sequence ID" value="MEZ3165090.1"/>
    <property type="molecule type" value="Genomic_DNA"/>
</dbReference>
<comment type="caution">
    <text evidence="2">The sequence shown here is derived from an EMBL/GenBank/DDBJ whole genome shotgun (WGS) entry which is preliminary data.</text>
</comment>
<dbReference type="Gene3D" id="3.40.50.12500">
    <property type="match status" value="1"/>
</dbReference>
<proteinExistence type="inferred from homology"/>
<accession>A0ABD5M9T3</accession>
<reference evidence="2 3" key="1">
    <citation type="submission" date="2024-06" db="EMBL/GenBank/DDBJ databases">
        <title>Halorubrum miltondacostae sp. nov., a potential PHA producer isolated from an inland solar saltern in Rio Maior, Portugal.</title>
        <authorList>
            <person name="Albuquerque L."/>
            <person name="Viver T."/>
            <person name="Barroso C."/>
            <person name="Claudino R."/>
            <person name="Galvan M."/>
            <person name="Simoes G."/>
            <person name="Lobo Da Cunha A."/>
            <person name="Egas C."/>
        </authorList>
    </citation>
    <scope>NUCLEOTIDE SEQUENCE [LARGE SCALE GENOMIC DNA]</scope>
    <source>
        <strain evidence="2 3">RMP-11</strain>
    </source>
</reference>
<evidence type="ECO:0000313" key="2">
    <source>
        <dbReference type="EMBL" id="MEZ3165090.1"/>
    </source>
</evidence>
<evidence type="ECO:0000256" key="1">
    <source>
        <dbReference type="ARBA" id="ARBA00038414"/>
    </source>
</evidence>
<dbReference type="AlphaFoldDB" id="A0ABD5M9T3"/>
<dbReference type="InterPro" id="IPR053714">
    <property type="entry name" value="Iso_Racemase_Enz_sf"/>
</dbReference>
<name>A0ABD5M9T3_9EURY</name>
<dbReference type="InterPro" id="IPR015942">
    <property type="entry name" value="Asp/Glu/hydantoin_racemase"/>
</dbReference>
<evidence type="ECO:0000313" key="3">
    <source>
        <dbReference type="Proteomes" id="UP001567572"/>
    </source>
</evidence>
<dbReference type="Proteomes" id="UP001567572">
    <property type="component" value="Unassembled WGS sequence"/>
</dbReference>
<sequence>MSQPEVLYLIPGQAPGDAEQQRRQRIADEMIPAPVTVNWVDAGPAGIAASIEEMWSASGLFRSAAEHELSYDALVIGCFGDPGLRGLRELLSIPVVGPAETAIHTALQLADSYGWITPLERTVGMARSRAHELRCAEALTGVYSLDLDPAELGQEAVLSQGFIDVGKQAVTDGADILVPGCMTLAFAQRHDEVASELPVPILDPLVLSLEQAATWARTGTLHSRHTYPEADRKRLTRLLEKSVD</sequence>
<organism evidence="2 3">
    <name type="scientific">Halorubrum miltondacostae</name>
    <dbReference type="NCBI Taxonomy" id="3076378"/>
    <lineage>
        <taxon>Archaea</taxon>
        <taxon>Methanobacteriati</taxon>
        <taxon>Methanobacteriota</taxon>
        <taxon>Stenosarchaea group</taxon>
        <taxon>Halobacteria</taxon>
        <taxon>Halobacteriales</taxon>
        <taxon>Haloferacaceae</taxon>
        <taxon>Halorubrum</taxon>
    </lineage>
</organism>
<dbReference type="Pfam" id="PF01177">
    <property type="entry name" value="Asp_Glu_race"/>
    <property type="match status" value="1"/>
</dbReference>